<evidence type="ECO:0000256" key="2">
    <source>
        <dbReference type="ARBA" id="ARBA00022576"/>
    </source>
</evidence>
<keyword evidence="2 7" id="KW-0032">Aminotransferase</keyword>
<dbReference type="HAMAP" id="MF_00834">
    <property type="entry name" value="BioA"/>
    <property type="match status" value="1"/>
</dbReference>
<dbReference type="InterPro" id="IPR015422">
    <property type="entry name" value="PyrdxlP-dep_Trfase_small"/>
</dbReference>
<dbReference type="STRING" id="1348662.CARG_04520"/>
<dbReference type="EC" id="2.6.1.62" evidence="7"/>
<dbReference type="InterPro" id="IPR049704">
    <property type="entry name" value="Aminotrans_3_PPA_site"/>
</dbReference>
<evidence type="ECO:0000256" key="6">
    <source>
        <dbReference type="ARBA" id="ARBA00022898"/>
    </source>
</evidence>
<keyword evidence="7" id="KW-0963">Cytoplasm</keyword>
<dbReference type="InterPro" id="IPR005815">
    <property type="entry name" value="BioA"/>
</dbReference>
<feature type="binding site" evidence="7">
    <location>
        <begin position="319"/>
        <end position="320"/>
    </location>
    <ligand>
        <name>pyridoxal 5'-phosphate</name>
        <dbReference type="ChEBI" id="CHEBI:597326"/>
    </ligand>
</feature>
<proteinExistence type="inferred from homology"/>
<sequence>MDLRTPSQVVADDQAHVWHPYAPTPAPMDPIVVDSTSGVYLHTADGRTLIDGMSSWWAACHGHGHPALKQAAHEQIDSMSHVMFGGLTHKPATRLANQLLDLTSSHSNGAADGLSKVFFSDSGSVSVEVAIKMALQYQRGQGHPERKKLLTWRSGYHGDTFGPMSVCDPDGGMHSLWVGTLSQQKFAPPPPVLGSSPEDIADYLETFESLVDSSVAAVIIEPVVQGAGGMRFHDPAVVQGVERICRRHGLLLIADEIATAFGRTGQMFCTLDNGINPDILCVGKALTGGFMSLAATLTTDNVAQSIQAPEGGGALMHGPTFMGNPLACAVASAAVELAASEYWVEPVHNIEAWLRSGLDPLAAHPAVADVRVRGAIGVVELRNDVAMREATDAATALGVWLRPFGKLIYTMPPFVCTEEEVQRITTAIGAAVDATSQQSKD</sequence>
<gene>
    <name evidence="7" type="primary">bioA</name>
    <name evidence="8" type="ORF">CARG_04520</name>
</gene>
<evidence type="ECO:0000313" key="9">
    <source>
        <dbReference type="Proteomes" id="UP000016943"/>
    </source>
</evidence>
<feature type="binding site" evidence="7">
    <location>
        <position position="402"/>
    </location>
    <ligand>
        <name>substrate</name>
    </ligand>
</feature>
<dbReference type="NCBIfam" id="TIGR00508">
    <property type="entry name" value="bioA"/>
    <property type="match status" value="1"/>
</dbReference>
<dbReference type="GO" id="GO:0030170">
    <property type="term" value="F:pyridoxal phosphate binding"/>
    <property type="evidence" value="ECO:0007669"/>
    <property type="project" value="UniProtKB-UniRule"/>
</dbReference>
<reference evidence="8 9" key="1">
    <citation type="journal article" date="2013" name="Genome Announc.">
        <title>Whole-Genome Sequence of the Clinical Strain Corynebacterium argentoratense DSM 44202, Isolated from a Human Throat Specimen.</title>
        <authorList>
            <person name="Bomholt C."/>
            <person name="Glaub A."/>
            <person name="Gravermann K."/>
            <person name="Albersmeier A."/>
            <person name="Brinkrolf K."/>
            <person name="Ruckert C."/>
            <person name="Tauch A."/>
        </authorList>
    </citation>
    <scope>NUCLEOTIDE SEQUENCE [LARGE SCALE GENOMIC DNA]</scope>
    <source>
        <strain evidence="8">DSM 44202</strain>
    </source>
</reference>
<name>U3GUL9_9CORY</name>
<dbReference type="InterPro" id="IPR015424">
    <property type="entry name" value="PyrdxlP-dep_Trfase"/>
</dbReference>
<comment type="subcellular location">
    <subcellularLocation>
        <location evidence="7">Cytoplasm</location>
    </subcellularLocation>
</comment>
<protein>
    <recommendedName>
        <fullName evidence="7">Adenosylmethionine-8-amino-7-oxononanoate aminotransferase</fullName>
        <ecNumber evidence="7">2.6.1.62</ecNumber>
    </recommendedName>
    <alternativeName>
        <fullName evidence="7">7,8-diamino-pelargonic acid aminotransferase</fullName>
        <shortName evidence="7">DAPA AT</shortName>
        <shortName evidence="7">DAPA aminotransferase</shortName>
    </alternativeName>
    <alternativeName>
        <fullName evidence="7">7,8-diaminononanoate synthase</fullName>
        <shortName evidence="7">DANS</shortName>
    </alternativeName>
    <alternativeName>
        <fullName evidence="7">Diaminopelargonic acid synthase</fullName>
    </alternativeName>
</protein>
<feature type="modified residue" description="N6-(pyridoxal phosphate)lysine" evidence="7">
    <location>
        <position position="284"/>
    </location>
</feature>
<feature type="binding site" evidence="7">
    <location>
        <position position="56"/>
    </location>
    <ligand>
        <name>substrate</name>
    </ligand>
</feature>
<dbReference type="eggNOG" id="COG0161">
    <property type="taxonomic scope" value="Bacteria"/>
</dbReference>
<comment type="catalytic activity">
    <reaction evidence="7">
        <text>(8S)-8-amino-7-oxononanoate + S-adenosyl-L-methionine = S-adenosyl-4-methylsulfanyl-2-oxobutanoate + (7R,8S)-7,8-diammoniononanoate</text>
        <dbReference type="Rhea" id="RHEA:16861"/>
        <dbReference type="ChEBI" id="CHEBI:16490"/>
        <dbReference type="ChEBI" id="CHEBI:59789"/>
        <dbReference type="ChEBI" id="CHEBI:149468"/>
        <dbReference type="ChEBI" id="CHEBI:149469"/>
        <dbReference type="EC" id="2.6.1.62"/>
    </reaction>
</comment>
<dbReference type="GO" id="GO:0009102">
    <property type="term" value="P:biotin biosynthetic process"/>
    <property type="evidence" value="ECO:0007669"/>
    <property type="project" value="UniProtKB-UniRule"/>
</dbReference>
<comment type="function">
    <text evidence="7">Catalyzes the transfer of the alpha-amino group from S-adenosyl-L-methionine (SAM) to 7-keto-8-aminopelargonic acid (KAPA) to form 7,8-diaminopelargonic acid (DAPA). It is the only aminotransferase known to utilize SAM as an amino donor.</text>
</comment>
<dbReference type="KEGG" id="caz:CARG_04520"/>
<keyword evidence="5 7" id="KW-0093">Biotin biosynthesis</keyword>
<feature type="binding site" evidence="7">
    <location>
        <position position="318"/>
    </location>
    <ligand>
        <name>substrate</name>
    </ligand>
</feature>
<comment type="pathway">
    <text evidence="7">Cofactor biosynthesis; biotin biosynthesis; 7,8-diaminononanoate from 8-amino-7-oxononanoate (SAM route): step 1/1.</text>
</comment>
<comment type="cofactor">
    <cofactor evidence="1 7">
        <name>pyridoxal 5'-phosphate</name>
        <dbReference type="ChEBI" id="CHEBI:597326"/>
    </cofactor>
</comment>
<dbReference type="GO" id="GO:0004015">
    <property type="term" value="F:adenosylmethionine-8-amino-7-oxononanoate transaminase activity"/>
    <property type="evidence" value="ECO:0007669"/>
    <property type="project" value="UniProtKB-UniRule"/>
</dbReference>
<dbReference type="InterPro" id="IPR015421">
    <property type="entry name" value="PyrdxlP-dep_Trfase_major"/>
</dbReference>
<keyword evidence="6 7" id="KW-0663">Pyridoxal phosphate</keyword>
<feature type="binding site" evidence="7">
    <location>
        <position position="284"/>
    </location>
    <ligand>
        <name>substrate</name>
    </ligand>
</feature>
<dbReference type="GO" id="GO:0005737">
    <property type="term" value="C:cytoplasm"/>
    <property type="evidence" value="ECO:0007669"/>
    <property type="project" value="UniProtKB-SubCell"/>
</dbReference>
<dbReference type="PANTHER" id="PTHR42684:SF17">
    <property type="entry name" value="ADENOSYLMETHIONINE-8-AMINO-7-OXONONANOATE AMINOTRANSFERASE"/>
    <property type="match status" value="1"/>
</dbReference>
<evidence type="ECO:0000256" key="5">
    <source>
        <dbReference type="ARBA" id="ARBA00022756"/>
    </source>
</evidence>
<evidence type="ECO:0000256" key="7">
    <source>
        <dbReference type="HAMAP-Rule" id="MF_00834"/>
    </source>
</evidence>
<comment type="subunit">
    <text evidence="7">Homodimer.</text>
</comment>
<accession>U3GUL9</accession>
<dbReference type="Gene3D" id="3.90.1150.10">
    <property type="entry name" value="Aspartate Aminotransferase, domain 1"/>
    <property type="match status" value="1"/>
</dbReference>
<dbReference type="Pfam" id="PF00202">
    <property type="entry name" value="Aminotran_3"/>
    <property type="match status" value="1"/>
</dbReference>
<feature type="binding site" evidence="7">
    <location>
        <begin position="123"/>
        <end position="124"/>
    </location>
    <ligand>
        <name>pyridoxal 5'-phosphate</name>
        <dbReference type="ChEBI" id="CHEBI:597326"/>
    </ligand>
</feature>
<feature type="binding site" evidence="7">
    <location>
        <position position="156"/>
    </location>
    <ligand>
        <name>substrate</name>
    </ligand>
</feature>
<dbReference type="InterPro" id="IPR005814">
    <property type="entry name" value="Aminotrans_3"/>
</dbReference>
<feature type="binding site" evidence="7">
    <location>
        <position position="255"/>
    </location>
    <ligand>
        <name>pyridoxal 5'-phosphate</name>
        <dbReference type="ChEBI" id="CHEBI:597326"/>
    </ligand>
</feature>
<dbReference type="PIRSF" id="PIRSF000521">
    <property type="entry name" value="Transaminase_4ab_Lys_Orn"/>
    <property type="match status" value="1"/>
</dbReference>
<dbReference type="GeneID" id="78249695"/>
<dbReference type="UniPathway" id="UPA00078">
    <property type="reaction ID" value="UER00160"/>
</dbReference>
<dbReference type="PANTHER" id="PTHR42684">
    <property type="entry name" value="ADENOSYLMETHIONINE-8-AMINO-7-OXONONANOATE AMINOTRANSFERASE"/>
    <property type="match status" value="1"/>
</dbReference>
<evidence type="ECO:0000256" key="3">
    <source>
        <dbReference type="ARBA" id="ARBA00022679"/>
    </source>
</evidence>
<dbReference type="OrthoDB" id="9801052at2"/>
<dbReference type="RefSeq" id="WP_020976196.1">
    <property type="nucleotide sequence ID" value="NC_022198.1"/>
</dbReference>
<keyword evidence="9" id="KW-1185">Reference proteome</keyword>
<dbReference type="PATRIC" id="fig|1348662.3.peg.889"/>
<organism evidence="8 9">
    <name type="scientific">Corynebacterium argentoratense DSM 44202</name>
    <dbReference type="NCBI Taxonomy" id="1348662"/>
    <lineage>
        <taxon>Bacteria</taxon>
        <taxon>Bacillati</taxon>
        <taxon>Actinomycetota</taxon>
        <taxon>Actinomycetes</taxon>
        <taxon>Mycobacteriales</taxon>
        <taxon>Corynebacteriaceae</taxon>
        <taxon>Corynebacterium</taxon>
    </lineage>
</organism>
<keyword evidence="3 7" id="KW-0808">Transferase</keyword>
<dbReference type="FunFam" id="3.40.640.10:FF:000004">
    <property type="entry name" value="Acetylornithine aminotransferase"/>
    <property type="match status" value="1"/>
</dbReference>
<feature type="site" description="Participates in the substrate recognition with KAPA and in a stacking interaction with the adenine ring of SAM" evidence="7">
    <location>
        <position position="21"/>
    </location>
</feature>
<evidence type="ECO:0000313" key="8">
    <source>
        <dbReference type="EMBL" id="AGU15044.1"/>
    </source>
</evidence>
<evidence type="ECO:0000256" key="1">
    <source>
        <dbReference type="ARBA" id="ARBA00001933"/>
    </source>
</evidence>
<comment type="similarity">
    <text evidence="7">Belongs to the class-III pyridoxal-phosphate-dependent aminotransferase family. BioA subfamily.</text>
</comment>
<dbReference type="PROSITE" id="PS00600">
    <property type="entry name" value="AA_TRANSFER_CLASS_3"/>
    <property type="match status" value="1"/>
</dbReference>
<keyword evidence="4 7" id="KW-0949">S-adenosyl-L-methionine</keyword>
<dbReference type="EMBL" id="CP006365">
    <property type="protein sequence ID" value="AGU15044.1"/>
    <property type="molecule type" value="Genomic_DNA"/>
</dbReference>
<dbReference type="CDD" id="cd00610">
    <property type="entry name" value="OAT_like"/>
    <property type="match status" value="1"/>
</dbReference>
<dbReference type="Gene3D" id="3.40.640.10">
    <property type="entry name" value="Type I PLP-dependent aspartate aminotransferase-like (Major domain)"/>
    <property type="match status" value="1"/>
</dbReference>
<dbReference type="SUPFAM" id="SSF53383">
    <property type="entry name" value="PLP-dependent transferases"/>
    <property type="match status" value="1"/>
</dbReference>
<dbReference type="Proteomes" id="UP000016943">
    <property type="component" value="Chromosome"/>
</dbReference>
<dbReference type="NCBIfam" id="NF004624">
    <property type="entry name" value="PRK05964.1"/>
    <property type="match status" value="1"/>
</dbReference>
<dbReference type="HOGENOM" id="CLU_016922_4_3_11"/>
<evidence type="ECO:0000256" key="4">
    <source>
        <dbReference type="ARBA" id="ARBA00022691"/>
    </source>
</evidence>
<dbReference type="AlphaFoldDB" id="U3GUL9"/>